<evidence type="ECO:0000256" key="8">
    <source>
        <dbReference type="ARBA" id="ARBA00022919"/>
    </source>
</evidence>
<keyword evidence="6" id="KW-0256">Endoplasmic reticulum</keyword>
<keyword evidence="11" id="KW-0472">Membrane</keyword>
<dbReference type="EMBL" id="MN740373">
    <property type="protein sequence ID" value="QHU03246.1"/>
    <property type="molecule type" value="Genomic_DNA"/>
</dbReference>
<evidence type="ECO:0000256" key="12">
    <source>
        <dbReference type="ARBA" id="ARBA00023239"/>
    </source>
</evidence>
<evidence type="ECO:0000256" key="9">
    <source>
        <dbReference type="ARBA" id="ARBA00022989"/>
    </source>
</evidence>
<evidence type="ECO:0000256" key="3">
    <source>
        <dbReference type="ARBA" id="ARBA00004760"/>
    </source>
</evidence>
<comment type="cofactor">
    <cofactor evidence="1">
        <name>pyridoxal 5'-phosphate</name>
        <dbReference type="ChEBI" id="CHEBI:597326"/>
    </cofactor>
</comment>
<keyword evidence="5" id="KW-0812">Transmembrane</keyword>
<dbReference type="SUPFAM" id="SSF53383">
    <property type="entry name" value="PLP-dependent transferases"/>
    <property type="match status" value="1"/>
</dbReference>
<dbReference type="InterPro" id="IPR002129">
    <property type="entry name" value="PyrdxlP-dep_de-COase"/>
</dbReference>
<keyword evidence="12" id="KW-0456">Lyase</keyword>
<dbReference type="GO" id="GO:0030170">
    <property type="term" value="F:pyridoxal phosphate binding"/>
    <property type="evidence" value="ECO:0007669"/>
    <property type="project" value="InterPro"/>
</dbReference>
<evidence type="ECO:0000256" key="6">
    <source>
        <dbReference type="ARBA" id="ARBA00022824"/>
    </source>
</evidence>
<dbReference type="FunFam" id="6.10.140.2150:FF:000001">
    <property type="entry name" value="Sphingosine-1-phosphate lyase 1"/>
    <property type="match status" value="1"/>
</dbReference>
<dbReference type="GO" id="GO:0008117">
    <property type="term" value="F:sphinganine-1-phosphate aldolase activity"/>
    <property type="evidence" value="ECO:0007669"/>
    <property type="project" value="TreeGrafter"/>
</dbReference>
<sequence>MDREQGRLFLETLNSIQKLPQGINLNQIIGKYKVDKVLIALGCYYLYSKSRTYFSRLSVYGVINNIPYVNRYLKNRITDAVGMIKKEFKIVDYKNRNSLPETGMSVANIKEIALNYKGYRKFRPEDGKVSGTVYLGNEPEFNNLMIDTVREFIYSNPLHPDVFPDIRIMESEIINMVKNLFNGSSESCGNLTSGGTESILMACKAYRDYYRDNKGIYDPEIIIPESAHGSFLKAGDYFGIKMVKVPVDYNTGKVIIKKVISSITSNTICLVGSAPSFPHGVIDDIEELSDIAIKNNIGLHVDCCLGGFVLPFIKKIGITNYEFDFNLEGVTSISADPHKYGFTMKGSSIILYKNKELRKYQYFVNTDWSGGIYATPTIAGSRSGVIVATTWASLLYYGLKGYTESALNIIKLKNALLHSIMQIEDIKVIGTPATSVIALRSDTIDIYLVGSKMSEKGWNLNILQNPKAFHICLTNVHVKNKILLKFIEDLNESVTYAKINPNKKTSGTCAIYGMTNTVGDSNIIKEVTYGFLDTLTEV</sequence>
<dbReference type="GO" id="GO:0019752">
    <property type="term" value="P:carboxylic acid metabolic process"/>
    <property type="evidence" value="ECO:0007669"/>
    <property type="project" value="InterPro"/>
</dbReference>
<keyword evidence="10" id="KW-0443">Lipid metabolism</keyword>
<evidence type="ECO:0000256" key="4">
    <source>
        <dbReference type="ARBA" id="ARBA00004991"/>
    </source>
</evidence>
<protein>
    <recommendedName>
        <fullName evidence="15">Sphingosine-1-phosphate lyase</fullName>
    </recommendedName>
</protein>
<organism evidence="14">
    <name type="scientific">viral metagenome</name>
    <dbReference type="NCBI Taxonomy" id="1070528"/>
    <lineage>
        <taxon>unclassified sequences</taxon>
        <taxon>metagenomes</taxon>
        <taxon>organismal metagenomes</taxon>
    </lineage>
</organism>
<dbReference type="InterPro" id="IPR015422">
    <property type="entry name" value="PyrdxlP-dep_Trfase_small"/>
</dbReference>
<dbReference type="AlphaFoldDB" id="A0A6C0JEP6"/>
<keyword evidence="8" id="KW-0746">Sphingolipid metabolism</keyword>
<evidence type="ECO:0000256" key="5">
    <source>
        <dbReference type="ARBA" id="ARBA00022692"/>
    </source>
</evidence>
<reference evidence="14" key="1">
    <citation type="journal article" date="2020" name="Nature">
        <title>Giant virus diversity and host interactions through global metagenomics.</title>
        <authorList>
            <person name="Schulz F."/>
            <person name="Roux S."/>
            <person name="Paez-Espino D."/>
            <person name="Jungbluth S."/>
            <person name="Walsh D.A."/>
            <person name="Denef V.J."/>
            <person name="McMahon K.D."/>
            <person name="Konstantinidis K.T."/>
            <person name="Eloe-Fadrosh E.A."/>
            <person name="Kyrpides N.C."/>
            <person name="Woyke T."/>
        </authorList>
    </citation>
    <scope>NUCLEOTIDE SEQUENCE</scope>
    <source>
        <strain evidence="14">GVMAG-M-3300026093-6</strain>
    </source>
</reference>
<comment type="pathway">
    <text evidence="4">Sphingolipid metabolism.</text>
</comment>
<comment type="subcellular location">
    <subcellularLocation>
        <location evidence="2">Endoplasmic reticulum membrane</location>
        <topology evidence="2">Single-pass membrane protein</topology>
    </subcellularLocation>
</comment>
<dbReference type="InterPro" id="IPR050477">
    <property type="entry name" value="GrpII_AminoAcid_Decarb"/>
</dbReference>
<dbReference type="Gene3D" id="3.40.640.10">
    <property type="entry name" value="Type I PLP-dependent aspartate aminotransferase-like (Major domain)"/>
    <property type="match status" value="1"/>
</dbReference>
<comment type="similarity">
    <text evidence="13">Belongs to the group II decarboxylase family. Sphingosine-1-phosphate lyase subfamily.</text>
</comment>
<proteinExistence type="inferred from homology"/>
<evidence type="ECO:0000256" key="1">
    <source>
        <dbReference type="ARBA" id="ARBA00001933"/>
    </source>
</evidence>
<evidence type="ECO:0008006" key="15">
    <source>
        <dbReference type="Google" id="ProtNLM"/>
    </source>
</evidence>
<dbReference type="InterPro" id="IPR015421">
    <property type="entry name" value="PyrdxlP-dep_Trfase_major"/>
</dbReference>
<name>A0A6C0JEP6_9ZZZZ</name>
<dbReference type="Gene3D" id="3.90.1150.10">
    <property type="entry name" value="Aspartate Aminotransferase, domain 1"/>
    <property type="match status" value="1"/>
</dbReference>
<dbReference type="GO" id="GO:0005789">
    <property type="term" value="C:endoplasmic reticulum membrane"/>
    <property type="evidence" value="ECO:0007669"/>
    <property type="project" value="UniProtKB-SubCell"/>
</dbReference>
<dbReference type="PANTHER" id="PTHR42735">
    <property type="match status" value="1"/>
</dbReference>
<comment type="pathway">
    <text evidence="3">Lipid metabolism; sphingolipid metabolism.</text>
</comment>
<dbReference type="InterPro" id="IPR015424">
    <property type="entry name" value="PyrdxlP-dep_Trfase"/>
</dbReference>
<accession>A0A6C0JEP6</accession>
<evidence type="ECO:0000256" key="11">
    <source>
        <dbReference type="ARBA" id="ARBA00023136"/>
    </source>
</evidence>
<dbReference type="GO" id="GO:0030149">
    <property type="term" value="P:sphingolipid catabolic process"/>
    <property type="evidence" value="ECO:0007669"/>
    <property type="project" value="TreeGrafter"/>
</dbReference>
<evidence type="ECO:0000313" key="14">
    <source>
        <dbReference type="EMBL" id="QHU03246.1"/>
    </source>
</evidence>
<evidence type="ECO:0000256" key="7">
    <source>
        <dbReference type="ARBA" id="ARBA00022898"/>
    </source>
</evidence>
<evidence type="ECO:0000256" key="10">
    <source>
        <dbReference type="ARBA" id="ARBA00023098"/>
    </source>
</evidence>
<dbReference type="Gene3D" id="6.10.140.2150">
    <property type="match status" value="1"/>
</dbReference>
<dbReference type="Pfam" id="PF00282">
    <property type="entry name" value="Pyridoxal_deC"/>
    <property type="match status" value="1"/>
</dbReference>
<dbReference type="PANTHER" id="PTHR42735:SF6">
    <property type="entry name" value="SPHINGOSINE-1-PHOSPHATE LYASE 1"/>
    <property type="match status" value="1"/>
</dbReference>
<evidence type="ECO:0000256" key="2">
    <source>
        <dbReference type="ARBA" id="ARBA00004389"/>
    </source>
</evidence>
<keyword evidence="9" id="KW-1133">Transmembrane helix</keyword>
<keyword evidence="7" id="KW-0663">Pyridoxal phosphate</keyword>
<dbReference type="FunFam" id="3.40.640.10:FF:000020">
    <property type="entry name" value="sphingosine-1-phosphate lyase 1"/>
    <property type="match status" value="1"/>
</dbReference>
<evidence type="ECO:0000256" key="13">
    <source>
        <dbReference type="ARBA" id="ARBA00038302"/>
    </source>
</evidence>